<dbReference type="AlphaFoldDB" id="A0AA85C2K5"/>
<protein>
    <submittedName>
        <fullName evidence="2">Uncharacterized protein</fullName>
    </submittedName>
</protein>
<evidence type="ECO:0000313" key="1">
    <source>
        <dbReference type="Proteomes" id="UP000050791"/>
    </source>
</evidence>
<reference evidence="2" key="1">
    <citation type="submission" date="2023-11" db="UniProtKB">
        <authorList>
            <consortium name="WormBaseParasite"/>
        </authorList>
    </citation>
    <scope>IDENTIFICATION</scope>
</reference>
<dbReference type="WBParaSite" id="SMTH1_99720.1">
    <property type="protein sequence ID" value="SMTH1_99720.1"/>
    <property type="gene ID" value="SMTH1_99720"/>
</dbReference>
<dbReference type="Proteomes" id="UP000050791">
    <property type="component" value="Unassembled WGS sequence"/>
</dbReference>
<organism evidence="1 2">
    <name type="scientific">Schistosoma mattheei</name>
    <dbReference type="NCBI Taxonomy" id="31246"/>
    <lineage>
        <taxon>Eukaryota</taxon>
        <taxon>Metazoa</taxon>
        <taxon>Spiralia</taxon>
        <taxon>Lophotrochozoa</taxon>
        <taxon>Platyhelminthes</taxon>
        <taxon>Trematoda</taxon>
        <taxon>Digenea</taxon>
        <taxon>Strigeidida</taxon>
        <taxon>Schistosomatoidea</taxon>
        <taxon>Schistosomatidae</taxon>
        <taxon>Schistosoma</taxon>
    </lineage>
</organism>
<proteinExistence type="predicted"/>
<accession>A0AA85C2K5</accession>
<sequence length="77" mass="8959">MSWRTATATELYREMKMRKIDLSGGQTQGRFFSHICIESTSYQSEEGTAFPFIELHTIASALFRLKNVYNCDKRFLV</sequence>
<name>A0AA85C2K5_9TREM</name>
<evidence type="ECO:0000313" key="2">
    <source>
        <dbReference type="WBParaSite" id="SMTH1_99720.1"/>
    </source>
</evidence>